<sequence length="120" mass="13322">MGNCLCVADVTWALECPMCKCQGVRGSGNCGDTAICNKCGTFSMYENYAQRLTRENKAAAIRARDAREKADPELKAKRLAAEEEYELSHLRWVKKHLAEKHTPWGGGAYPPPSYGPDPPY</sequence>
<feature type="region of interest" description="Disordered" evidence="1">
    <location>
        <begin position="101"/>
        <end position="120"/>
    </location>
</feature>
<dbReference type="AlphaFoldDB" id="A0A6C0HF59"/>
<accession>A0A6C0HF59</accession>
<evidence type="ECO:0000256" key="1">
    <source>
        <dbReference type="SAM" id="MobiDB-lite"/>
    </source>
</evidence>
<name>A0A6C0HF59_9ZZZZ</name>
<feature type="compositionally biased region" description="Pro residues" evidence="1">
    <location>
        <begin position="109"/>
        <end position="120"/>
    </location>
</feature>
<reference evidence="2" key="1">
    <citation type="journal article" date="2020" name="Nature">
        <title>Giant virus diversity and host interactions through global metagenomics.</title>
        <authorList>
            <person name="Schulz F."/>
            <person name="Roux S."/>
            <person name="Paez-Espino D."/>
            <person name="Jungbluth S."/>
            <person name="Walsh D.A."/>
            <person name="Denef V.J."/>
            <person name="McMahon K.D."/>
            <person name="Konstantinidis K.T."/>
            <person name="Eloe-Fadrosh E.A."/>
            <person name="Kyrpides N.C."/>
            <person name="Woyke T."/>
        </authorList>
    </citation>
    <scope>NUCLEOTIDE SEQUENCE</scope>
    <source>
        <strain evidence="2">GVMAG-M-3300023179-99</strain>
    </source>
</reference>
<evidence type="ECO:0000313" key="2">
    <source>
        <dbReference type="EMBL" id="QHT79248.1"/>
    </source>
</evidence>
<protein>
    <submittedName>
        <fullName evidence="2">Uncharacterized protein</fullName>
    </submittedName>
</protein>
<proteinExistence type="predicted"/>
<dbReference type="EMBL" id="MN739947">
    <property type="protein sequence ID" value="QHT79248.1"/>
    <property type="molecule type" value="Genomic_DNA"/>
</dbReference>
<organism evidence="2">
    <name type="scientific">viral metagenome</name>
    <dbReference type="NCBI Taxonomy" id="1070528"/>
    <lineage>
        <taxon>unclassified sequences</taxon>
        <taxon>metagenomes</taxon>
        <taxon>organismal metagenomes</taxon>
    </lineage>
</organism>